<protein>
    <submittedName>
        <fullName evidence="3">Uncharacterized protein</fullName>
    </submittedName>
</protein>
<name>A0A6A6T1L3_9PLEO</name>
<feature type="signal peptide" evidence="2">
    <location>
        <begin position="1"/>
        <end position="20"/>
    </location>
</feature>
<feature type="compositionally biased region" description="Polar residues" evidence="1">
    <location>
        <begin position="293"/>
        <end position="311"/>
    </location>
</feature>
<feature type="region of interest" description="Disordered" evidence="1">
    <location>
        <begin position="638"/>
        <end position="658"/>
    </location>
</feature>
<evidence type="ECO:0000256" key="1">
    <source>
        <dbReference type="SAM" id="MobiDB-lite"/>
    </source>
</evidence>
<dbReference type="Proteomes" id="UP000799324">
    <property type="component" value="Unassembled WGS sequence"/>
</dbReference>
<gene>
    <name evidence="3" type="ORF">K491DRAFT_750590</name>
</gene>
<feature type="chain" id="PRO_5025507405" evidence="2">
    <location>
        <begin position="21"/>
        <end position="708"/>
    </location>
</feature>
<keyword evidence="2" id="KW-0732">Signal</keyword>
<organism evidence="3 4">
    <name type="scientific">Lophiostoma macrostomum CBS 122681</name>
    <dbReference type="NCBI Taxonomy" id="1314788"/>
    <lineage>
        <taxon>Eukaryota</taxon>
        <taxon>Fungi</taxon>
        <taxon>Dikarya</taxon>
        <taxon>Ascomycota</taxon>
        <taxon>Pezizomycotina</taxon>
        <taxon>Dothideomycetes</taxon>
        <taxon>Pleosporomycetidae</taxon>
        <taxon>Pleosporales</taxon>
        <taxon>Lophiostomataceae</taxon>
        <taxon>Lophiostoma</taxon>
    </lineage>
</organism>
<evidence type="ECO:0000313" key="3">
    <source>
        <dbReference type="EMBL" id="KAF2653776.1"/>
    </source>
</evidence>
<dbReference type="EMBL" id="MU004375">
    <property type="protein sequence ID" value="KAF2653776.1"/>
    <property type="molecule type" value="Genomic_DNA"/>
</dbReference>
<evidence type="ECO:0000256" key="2">
    <source>
        <dbReference type="SAM" id="SignalP"/>
    </source>
</evidence>
<dbReference type="AlphaFoldDB" id="A0A6A6T1L3"/>
<feature type="region of interest" description="Disordered" evidence="1">
    <location>
        <begin position="529"/>
        <end position="625"/>
    </location>
</feature>
<feature type="compositionally biased region" description="Polar residues" evidence="1">
    <location>
        <begin position="638"/>
        <end position="647"/>
    </location>
</feature>
<reference evidence="3" key="1">
    <citation type="journal article" date="2020" name="Stud. Mycol.">
        <title>101 Dothideomycetes genomes: a test case for predicting lifestyles and emergence of pathogens.</title>
        <authorList>
            <person name="Haridas S."/>
            <person name="Albert R."/>
            <person name="Binder M."/>
            <person name="Bloem J."/>
            <person name="Labutti K."/>
            <person name="Salamov A."/>
            <person name="Andreopoulos B."/>
            <person name="Baker S."/>
            <person name="Barry K."/>
            <person name="Bills G."/>
            <person name="Bluhm B."/>
            <person name="Cannon C."/>
            <person name="Castanera R."/>
            <person name="Culley D."/>
            <person name="Daum C."/>
            <person name="Ezra D."/>
            <person name="Gonzalez J."/>
            <person name="Henrissat B."/>
            <person name="Kuo A."/>
            <person name="Liang C."/>
            <person name="Lipzen A."/>
            <person name="Lutzoni F."/>
            <person name="Magnuson J."/>
            <person name="Mondo S."/>
            <person name="Nolan M."/>
            <person name="Ohm R."/>
            <person name="Pangilinan J."/>
            <person name="Park H.-J."/>
            <person name="Ramirez L."/>
            <person name="Alfaro M."/>
            <person name="Sun H."/>
            <person name="Tritt A."/>
            <person name="Yoshinaga Y."/>
            <person name="Zwiers L.-H."/>
            <person name="Turgeon B."/>
            <person name="Goodwin S."/>
            <person name="Spatafora J."/>
            <person name="Crous P."/>
            <person name="Grigoriev I."/>
        </authorList>
    </citation>
    <scope>NUCLEOTIDE SEQUENCE</scope>
    <source>
        <strain evidence="3">CBS 122681</strain>
    </source>
</reference>
<feature type="region of interest" description="Disordered" evidence="1">
    <location>
        <begin position="293"/>
        <end position="314"/>
    </location>
</feature>
<dbReference type="OrthoDB" id="3795464at2759"/>
<feature type="compositionally biased region" description="Basic and acidic residues" evidence="1">
    <location>
        <begin position="593"/>
        <end position="602"/>
    </location>
</feature>
<accession>A0A6A6T1L3</accession>
<keyword evidence="4" id="KW-1185">Reference proteome</keyword>
<evidence type="ECO:0000313" key="4">
    <source>
        <dbReference type="Proteomes" id="UP000799324"/>
    </source>
</evidence>
<sequence length="708" mass="79455">MLFPQTSLAVLCASALTASAHPSNDGAPPGGFKQPALGFCADPNFANCTETTYYKINECRPYHGQFAWSEVTKERWTFPLQPNAHFIHKKRATKMETNKTPRTEKPVESQTLGHIIIEPRAGLRAKTTARSEKQLENNSVVTAATAPEMRRPLRYQPVQYLPLPGEYYDHHALAKLFRLIDGKFCVHCLKSPLHGSCGAPCGACGTNEHQGKYSRMLYCPEQWWEAQGHDPPNDVQIYPSRKVKDELANRGLINHRSLGDKDPLLLEWDHPAMENFYWGFSMPKLLQVRKAQVGSSRVNEPDPGQQSSVYSGRSHMTPYMAAVTSGHSRFQDGDALGEEADGSDRLSEEDLTTTFDDRHRHPKTYAFTMELKNPDLRMTETPKISAAAPTASASTVLRSPPERHLPPSGPYYDQPILNSIIAQPDGTYCVVCLEPRHVSPGADPVKCCKKRCGVCQKVDHQGKACPMIYCVHAWWTTQGHKPGPGIPLRPRREQTRQLEHMGILHPVQSYFETIMPVMNHPTVRAFYAGKEPPSPLMSRQSKTEDKSAHGSSITLARTTANTEATSSEVCINKPHSIPTPTTELDETPQRYPQSDRKEHSTVDKPCAARNLSTSPGIDEEFDRAGNNASGYSLTARQQSVTSANNYRTPAPTMSPERSHIDHTQCEQRIQQLEDEVIEQRRQSLQREHDLQQKNILQENEIMMKDREI</sequence>
<proteinExistence type="predicted"/>
<feature type="compositionally biased region" description="Polar residues" evidence="1">
    <location>
        <begin position="549"/>
        <end position="569"/>
    </location>
</feature>